<reference evidence="1" key="1">
    <citation type="submission" date="2023-03" db="EMBL/GenBank/DDBJ databases">
        <title>Massive genome expansion in bonnet fungi (Mycena s.s.) driven by repeated elements and novel gene families across ecological guilds.</title>
        <authorList>
            <consortium name="Lawrence Berkeley National Laboratory"/>
            <person name="Harder C.B."/>
            <person name="Miyauchi S."/>
            <person name="Viragh M."/>
            <person name="Kuo A."/>
            <person name="Thoen E."/>
            <person name="Andreopoulos B."/>
            <person name="Lu D."/>
            <person name="Skrede I."/>
            <person name="Drula E."/>
            <person name="Henrissat B."/>
            <person name="Morin E."/>
            <person name="Kohler A."/>
            <person name="Barry K."/>
            <person name="LaButti K."/>
            <person name="Morin E."/>
            <person name="Salamov A."/>
            <person name="Lipzen A."/>
            <person name="Mereny Z."/>
            <person name="Hegedus B."/>
            <person name="Baldrian P."/>
            <person name="Stursova M."/>
            <person name="Weitz H."/>
            <person name="Taylor A."/>
            <person name="Grigoriev I.V."/>
            <person name="Nagy L.G."/>
            <person name="Martin F."/>
            <person name="Kauserud H."/>
        </authorList>
    </citation>
    <scope>NUCLEOTIDE SEQUENCE</scope>
    <source>
        <strain evidence="1">9144</strain>
    </source>
</reference>
<organism evidence="1 2">
    <name type="scientific">Mycena pura</name>
    <dbReference type="NCBI Taxonomy" id="153505"/>
    <lineage>
        <taxon>Eukaryota</taxon>
        <taxon>Fungi</taxon>
        <taxon>Dikarya</taxon>
        <taxon>Basidiomycota</taxon>
        <taxon>Agaricomycotina</taxon>
        <taxon>Agaricomycetes</taxon>
        <taxon>Agaricomycetidae</taxon>
        <taxon>Agaricales</taxon>
        <taxon>Marasmiineae</taxon>
        <taxon>Mycenaceae</taxon>
        <taxon>Mycena</taxon>
    </lineage>
</organism>
<evidence type="ECO:0000313" key="1">
    <source>
        <dbReference type="EMBL" id="KAJ7214022.1"/>
    </source>
</evidence>
<dbReference type="EMBL" id="JARJCW010000020">
    <property type="protein sequence ID" value="KAJ7214022.1"/>
    <property type="molecule type" value="Genomic_DNA"/>
</dbReference>
<comment type="caution">
    <text evidence="1">The sequence shown here is derived from an EMBL/GenBank/DDBJ whole genome shotgun (WGS) entry which is preliminary data.</text>
</comment>
<gene>
    <name evidence="1" type="ORF">GGX14DRAFT_563605</name>
</gene>
<accession>A0AAD6VMD1</accession>
<sequence>MAYLSPPGWKLTDVSDQERMLTAALLPSRRLELARMFTILEWVEPAVQTILDGKLADLTGDDLDRIGFRVFVLLVKGKECMGTELQRTASVAPKIDDHNWSCKKPDVCTETFKRLWWEKVGRRLLHPVMPMKTFAIRWEVRTWKHADLNVACRDHMVQKMELGEIKFSENKIVAGVVQAISDYYLTL</sequence>
<evidence type="ECO:0000313" key="2">
    <source>
        <dbReference type="Proteomes" id="UP001219525"/>
    </source>
</evidence>
<protein>
    <submittedName>
        <fullName evidence="1">Uncharacterized protein</fullName>
    </submittedName>
</protein>
<keyword evidence="2" id="KW-1185">Reference proteome</keyword>
<proteinExistence type="predicted"/>
<dbReference type="Proteomes" id="UP001219525">
    <property type="component" value="Unassembled WGS sequence"/>
</dbReference>
<dbReference type="AlphaFoldDB" id="A0AAD6VMD1"/>
<name>A0AAD6VMD1_9AGAR</name>